<gene>
    <name evidence="1" type="ORF">QQF64_009156</name>
</gene>
<proteinExistence type="predicted"/>
<evidence type="ECO:0000313" key="2">
    <source>
        <dbReference type="Proteomes" id="UP001558613"/>
    </source>
</evidence>
<evidence type="ECO:0000313" key="1">
    <source>
        <dbReference type="EMBL" id="KAL1258579.1"/>
    </source>
</evidence>
<dbReference type="Proteomes" id="UP001558613">
    <property type="component" value="Unassembled WGS sequence"/>
</dbReference>
<organism evidence="1 2">
    <name type="scientific">Cirrhinus molitorella</name>
    <name type="common">mud carp</name>
    <dbReference type="NCBI Taxonomy" id="172907"/>
    <lineage>
        <taxon>Eukaryota</taxon>
        <taxon>Metazoa</taxon>
        <taxon>Chordata</taxon>
        <taxon>Craniata</taxon>
        <taxon>Vertebrata</taxon>
        <taxon>Euteleostomi</taxon>
        <taxon>Actinopterygii</taxon>
        <taxon>Neopterygii</taxon>
        <taxon>Teleostei</taxon>
        <taxon>Ostariophysi</taxon>
        <taxon>Cypriniformes</taxon>
        <taxon>Cyprinidae</taxon>
        <taxon>Labeoninae</taxon>
        <taxon>Labeonini</taxon>
        <taxon>Cirrhinus</taxon>
    </lineage>
</organism>
<comment type="caution">
    <text evidence="1">The sequence shown here is derived from an EMBL/GenBank/DDBJ whole genome shotgun (WGS) entry which is preliminary data.</text>
</comment>
<keyword evidence="2" id="KW-1185">Reference proteome</keyword>
<dbReference type="EMBL" id="JAYMGO010000016">
    <property type="protein sequence ID" value="KAL1258579.1"/>
    <property type="molecule type" value="Genomic_DNA"/>
</dbReference>
<name>A0ABR3M3F6_9TELE</name>
<reference evidence="1 2" key="1">
    <citation type="submission" date="2023-09" db="EMBL/GenBank/DDBJ databases">
        <authorList>
            <person name="Wang M."/>
        </authorList>
    </citation>
    <scope>NUCLEOTIDE SEQUENCE [LARGE SCALE GENOMIC DNA]</scope>
    <source>
        <strain evidence="1">GT-2023</strain>
        <tissue evidence="1">Liver</tissue>
    </source>
</reference>
<accession>A0ABR3M3F6</accession>
<sequence length="116" mass="12806">MLGVFPLRPGVHLLIYRDVSGALSLSGVCCTNATRMTAMRVCRLKCMRAQHKQLLGERDACTQRKDGTRFGGKQKIRAFSLVCMRRDASSRYGKPEGSKTFSGARVPLALKVTLLC</sequence>
<protein>
    <recommendedName>
        <fullName evidence="3">Secreted protein</fullName>
    </recommendedName>
</protein>
<evidence type="ECO:0008006" key="3">
    <source>
        <dbReference type="Google" id="ProtNLM"/>
    </source>
</evidence>